<reference evidence="1 2" key="1">
    <citation type="submission" date="2023-02" db="EMBL/GenBank/DDBJ databases">
        <title>LHISI_Scaffold_Assembly.</title>
        <authorList>
            <person name="Stuart O.P."/>
            <person name="Cleave R."/>
            <person name="Magrath M.J.L."/>
            <person name="Mikheyev A.S."/>
        </authorList>
    </citation>
    <scope>NUCLEOTIDE SEQUENCE [LARGE SCALE GENOMIC DNA]</scope>
    <source>
        <strain evidence="1">Daus_M_001</strain>
        <tissue evidence="1">Leg muscle</tissue>
    </source>
</reference>
<organism evidence="1 2">
    <name type="scientific">Dryococelus australis</name>
    <dbReference type="NCBI Taxonomy" id="614101"/>
    <lineage>
        <taxon>Eukaryota</taxon>
        <taxon>Metazoa</taxon>
        <taxon>Ecdysozoa</taxon>
        <taxon>Arthropoda</taxon>
        <taxon>Hexapoda</taxon>
        <taxon>Insecta</taxon>
        <taxon>Pterygota</taxon>
        <taxon>Neoptera</taxon>
        <taxon>Polyneoptera</taxon>
        <taxon>Phasmatodea</taxon>
        <taxon>Verophasmatodea</taxon>
        <taxon>Anareolatae</taxon>
        <taxon>Phasmatidae</taxon>
        <taxon>Eurycanthinae</taxon>
        <taxon>Dryococelus</taxon>
    </lineage>
</organism>
<accession>A0ABQ9HVH7</accession>
<evidence type="ECO:0000313" key="1">
    <source>
        <dbReference type="EMBL" id="KAJ8888387.1"/>
    </source>
</evidence>
<protein>
    <submittedName>
        <fullName evidence="1">Uncharacterized protein</fullName>
    </submittedName>
</protein>
<dbReference type="EMBL" id="JARBHB010000003">
    <property type="protein sequence ID" value="KAJ8888387.1"/>
    <property type="molecule type" value="Genomic_DNA"/>
</dbReference>
<keyword evidence="2" id="KW-1185">Reference proteome</keyword>
<gene>
    <name evidence="1" type="ORF">PR048_007877</name>
</gene>
<proteinExistence type="predicted"/>
<dbReference type="Proteomes" id="UP001159363">
    <property type="component" value="Chromosome 3"/>
</dbReference>
<evidence type="ECO:0000313" key="2">
    <source>
        <dbReference type="Proteomes" id="UP001159363"/>
    </source>
</evidence>
<sequence length="462" mass="51730">MRGVVVDYKMVFPMARTSDVSRPSARSFQVFLRLMSCQRWRAEGLSFIACQSSSACSDDASKYSISTVNRTQSPAGSPPDFHMWESCRTIPLVGEFSRGSPVSFTLEFRRWSILHCASRNVRCKACARLSSFCDPRQRAAATRAAPSSREDVWQVIFQRRSGGGGTRPARPRDCERFSTVATTAQGGAPQARFRARRPLPFRTFAQTDEIIFGARNSLMVRARIVVWPDELAPRQLPDSGLTNRSAKRRRAIDISSGGTEDGIPTLCSLPNSVQYSIAIYAGLEKHYWDDGRLVYGKWGRGLELIILDLVEACQQESQSRGPARLPPKRFGFNFRPGNSGFSHVGIVPDDAVGRWFSRGSPVSPSLSFRRCSILTSITLIGSQDLDVKNHPNLYTHYTDPFPRASAKWRTLNTCIRKQRRESRGSCRPICELTLRILSSELIPNSHPGHLRLGKGEEKKKNI</sequence>
<comment type="caution">
    <text evidence="1">The sequence shown here is derived from an EMBL/GenBank/DDBJ whole genome shotgun (WGS) entry which is preliminary data.</text>
</comment>
<name>A0ABQ9HVH7_9NEOP</name>